<dbReference type="EMBL" id="CP011209">
    <property type="protein sequence ID" value="AKM77899.1"/>
    <property type="molecule type" value="Genomic_DNA"/>
</dbReference>
<dbReference type="STRING" id="1619007.UX70_C0001G0163"/>
<feature type="domain" description="Nicotinate phosphoribosyltransferase N-terminal" evidence="8">
    <location>
        <begin position="37"/>
        <end position="143"/>
    </location>
</feature>
<dbReference type="SUPFAM" id="SSF54675">
    <property type="entry name" value="Nicotinate/Quinolinate PRTase N-terminal domain-like"/>
    <property type="match status" value="1"/>
</dbReference>
<dbReference type="GO" id="GO:0004516">
    <property type="term" value="F:nicotinate phosphoribosyltransferase activity"/>
    <property type="evidence" value="ECO:0007669"/>
    <property type="project" value="UniProtKB-EC"/>
</dbReference>
<accession>A0A0G4AQV3</accession>
<evidence type="ECO:0000313" key="9">
    <source>
        <dbReference type="EMBL" id="AKM77899.1"/>
    </source>
</evidence>
<dbReference type="Pfam" id="PF17767">
    <property type="entry name" value="NAPRTase_N"/>
    <property type="match status" value="1"/>
</dbReference>
<reference evidence="9 10" key="1">
    <citation type="journal article" date="2015" name="Nature">
        <title>rRNA introns, odd ribosomes, and small enigmatic genomes across a large radiation of phyla.</title>
        <authorList>
            <person name="Brown C.T."/>
            <person name="Hug L.A."/>
            <person name="Thomas B.C."/>
            <person name="Sharon I."/>
            <person name="Castelle C.J."/>
            <person name="Singh A."/>
            <person name="Wilkins M.J."/>
            <person name="Williams K.H."/>
            <person name="Banfield J.F."/>
        </authorList>
    </citation>
    <scope>NUCLEOTIDE SEQUENCE [LARGE SCALE GENOMIC DNA]</scope>
</reference>
<evidence type="ECO:0000259" key="8">
    <source>
        <dbReference type="Pfam" id="PF17767"/>
    </source>
</evidence>
<evidence type="ECO:0000313" key="10">
    <source>
        <dbReference type="Proteomes" id="UP000035656"/>
    </source>
</evidence>
<evidence type="ECO:0000256" key="7">
    <source>
        <dbReference type="ARBA" id="ARBA00048668"/>
    </source>
</evidence>
<dbReference type="PANTHER" id="PTHR11098">
    <property type="entry name" value="NICOTINATE PHOSPHORIBOSYLTRANSFERASE"/>
    <property type="match status" value="1"/>
</dbReference>
<evidence type="ECO:0000256" key="2">
    <source>
        <dbReference type="ARBA" id="ARBA00010897"/>
    </source>
</evidence>
<dbReference type="UniPathway" id="UPA00253">
    <property type="reaction ID" value="UER00457"/>
</dbReference>
<dbReference type="Gene3D" id="3.20.20.70">
    <property type="entry name" value="Aldolase class I"/>
    <property type="match status" value="1"/>
</dbReference>
<organism evidence="9 10">
    <name type="scientific">Candidatus Wolfebacteria bacterium GW2011_GWB1_47_1</name>
    <dbReference type="NCBI Taxonomy" id="1619007"/>
    <lineage>
        <taxon>Bacteria</taxon>
        <taxon>Candidatus Wolfeibacteriota</taxon>
    </lineage>
</organism>
<dbReference type="Gene3D" id="3.20.140.10">
    <property type="entry name" value="nicotinate phosphoribosyltransferase"/>
    <property type="match status" value="1"/>
</dbReference>
<comment type="catalytic activity">
    <reaction evidence="7">
        <text>5-phospho-alpha-D-ribose 1-diphosphate + nicotinate + ATP + H2O = nicotinate beta-D-ribonucleotide + ADP + phosphate + diphosphate</text>
        <dbReference type="Rhea" id="RHEA:36163"/>
        <dbReference type="ChEBI" id="CHEBI:15377"/>
        <dbReference type="ChEBI" id="CHEBI:30616"/>
        <dbReference type="ChEBI" id="CHEBI:32544"/>
        <dbReference type="ChEBI" id="CHEBI:33019"/>
        <dbReference type="ChEBI" id="CHEBI:43474"/>
        <dbReference type="ChEBI" id="CHEBI:57502"/>
        <dbReference type="ChEBI" id="CHEBI:58017"/>
        <dbReference type="ChEBI" id="CHEBI:456216"/>
        <dbReference type="EC" id="6.3.4.21"/>
    </reaction>
</comment>
<evidence type="ECO:0000256" key="3">
    <source>
        <dbReference type="ARBA" id="ARBA00013236"/>
    </source>
</evidence>
<dbReference type="GO" id="GO:0005829">
    <property type="term" value="C:cytosol"/>
    <property type="evidence" value="ECO:0007669"/>
    <property type="project" value="TreeGrafter"/>
</dbReference>
<dbReference type="AlphaFoldDB" id="A0A0G4AQV3"/>
<keyword evidence="9" id="KW-0328">Glycosyltransferase</keyword>
<dbReference type="InterPro" id="IPR007229">
    <property type="entry name" value="Nic_PRibTrfase-Fam"/>
</dbReference>
<sequence>MVSNICSLIIICMFNDYKKNPFPLLEYFNIFSFNDFMLELNKEDERAVFELTMREPSPESKWEYFVFFGIKEFVDTVSKWNFDEDMIVALNKSGYATTEKQKEFYRNWEPKLDIYSIADGDLFFKGEPILRIEGDILSVNLLTHLCLSFFQYPIRLATKNLRIKNASNNKGVYYGGGRCQSRDDIYWFNKLTHPLCNNDIVYPSIFTQYPNLDKPDLKVVNLNHAFIKSFDTEKEAFTFGLDKINDFDVFTIMTDTYDYRNGLDNLIGIIFDKKIHLEKGLLSKIYVIIDSGNILEQSKYIRAKLDENNLQLANIVAMSGLDEDDLIALESEGSKANAYSVVTNLINCYGCSYLDFVFKTSLVIDKEGNEHLKAKLTEGKESLPGRKNIERVINDGVIVDTIVMEDNSGNGNFLLKPVMKNGESLLPDEETLLREYSAKLKEFSKHIRKNNRVEHRVVVEDAIKEQIEELKKKHGTI</sequence>
<dbReference type="InterPro" id="IPR036068">
    <property type="entry name" value="Nicotinate_pribotase-like_C"/>
</dbReference>
<dbReference type="SUPFAM" id="SSF51690">
    <property type="entry name" value="Nicotinate/Quinolinate PRTase C-terminal domain-like"/>
    <property type="match status" value="1"/>
</dbReference>
<dbReference type="PIRSF" id="PIRSF000484">
    <property type="entry name" value="NAPRT"/>
    <property type="match status" value="1"/>
</dbReference>
<evidence type="ECO:0000256" key="1">
    <source>
        <dbReference type="ARBA" id="ARBA00004952"/>
    </source>
</evidence>
<dbReference type="GO" id="GO:0016757">
    <property type="term" value="F:glycosyltransferase activity"/>
    <property type="evidence" value="ECO:0007669"/>
    <property type="project" value="UniProtKB-KW"/>
</dbReference>
<keyword evidence="6" id="KW-0662">Pyridine nucleotide biosynthesis</keyword>
<protein>
    <recommendedName>
        <fullName evidence="3">nicotinate phosphoribosyltransferase</fullName>
        <ecNumber evidence="3">6.3.4.21</ecNumber>
    </recommendedName>
</protein>
<comment type="similarity">
    <text evidence="2">Belongs to the NAPRTase family.</text>
</comment>
<evidence type="ECO:0000256" key="5">
    <source>
        <dbReference type="ARBA" id="ARBA00022598"/>
    </source>
</evidence>
<keyword evidence="9" id="KW-0808">Transferase</keyword>
<dbReference type="Proteomes" id="UP000035656">
    <property type="component" value="Chromosome"/>
</dbReference>
<dbReference type="PANTHER" id="PTHR11098:SF1">
    <property type="entry name" value="NICOTINATE PHOSPHORIBOSYLTRANSFERASE"/>
    <property type="match status" value="1"/>
</dbReference>
<gene>
    <name evidence="9" type="ORF">UX70_C0001G0163</name>
</gene>
<dbReference type="KEGG" id="pwo:UX70_C0001G0163"/>
<dbReference type="GO" id="GO:0034355">
    <property type="term" value="P:NAD+ biosynthetic process via the salvage pathway"/>
    <property type="evidence" value="ECO:0007669"/>
    <property type="project" value="TreeGrafter"/>
</dbReference>
<proteinExistence type="inferred from homology"/>
<evidence type="ECO:0000256" key="6">
    <source>
        <dbReference type="ARBA" id="ARBA00022642"/>
    </source>
</evidence>
<keyword evidence="4" id="KW-0597">Phosphoprotein</keyword>
<dbReference type="EC" id="6.3.4.21" evidence="3"/>
<keyword evidence="5 9" id="KW-0436">Ligase</keyword>
<comment type="pathway">
    <text evidence="1">Cofactor biosynthesis; NAD(+) biosynthesis; nicotinate D-ribonucleotide from nicotinate: step 1/1.</text>
</comment>
<dbReference type="InterPro" id="IPR040727">
    <property type="entry name" value="NAPRTase_N"/>
</dbReference>
<evidence type="ECO:0000256" key="4">
    <source>
        <dbReference type="ARBA" id="ARBA00022553"/>
    </source>
</evidence>
<name>A0A0G4AQV3_9BACT</name>
<dbReference type="InterPro" id="IPR013785">
    <property type="entry name" value="Aldolase_TIM"/>
</dbReference>